<name>A0AA85FBT3_9TREM</name>
<keyword evidence="1" id="KW-1185">Reference proteome</keyword>
<protein>
    <submittedName>
        <fullName evidence="2">Uncharacterized protein</fullName>
    </submittedName>
</protein>
<evidence type="ECO:0000313" key="2">
    <source>
        <dbReference type="WBParaSite" id="SRDH1_41420.1"/>
    </source>
</evidence>
<organism evidence="1 2">
    <name type="scientific">Schistosoma rodhaini</name>
    <dbReference type="NCBI Taxonomy" id="6188"/>
    <lineage>
        <taxon>Eukaryota</taxon>
        <taxon>Metazoa</taxon>
        <taxon>Spiralia</taxon>
        <taxon>Lophotrochozoa</taxon>
        <taxon>Platyhelminthes</taxon>
        <taxon>Trematoda</taxon>
        <taxon>Digenea</taxon>
        <taxon>Strigeidida</taxon>
        <taxon>Schistosomatoidea</taxon>
        <taxon>Schistosomatidae</taxon>
        <taxon>Schistosoma</taxon>
    </lineage>
</organism>
<dbReference type="AlphaFoldDB" id="A0AA85FBT3"/>
<proteinExistence type="predicted"/>
<accession>A0AA85FBT3</accession>
<sequence length="162" mass="18161">MDDCCFRCKPSNLNDILRSKILREHRVIAYFIWIPTIYIFDRPANVTSLIDISNERDTRKVIASEKRQEGMEAEDNNDLRHHMHNFTGKVESISPDFLPKPAPLGPSGTTSLLGMPGRASSAMMAAAFKGSESECCPWGVATNTVKYNHFSPSLWLCKPSTL</sequence>
<dbReference type="WBParaSite" id="SRDH1_41420.1">
    <property type="protein sequence ID" value="SRDH1_41420.1"/>
    <property type="gene ID" value="SRDH1_41420"/>
</dbReference>
<dbReference type="Proteomes" id="UP000050792">
    <property type="component" value="Unassembled WGS sequence"/>
</dbReference>
<reference evidence="1" key="1">
    <citation type="submission" date="2022-06" db="EMBL/GenBank/DDBJ databases">
        <authorList>
            <person name="Berger JAMES D."/>
            <person name="Berger JAMES D."/>
        </authorList>
    </citation>
    <scope>NUCLEOTIDE SEQUENCE [LARGE SCALE GENOMIC DNA]</scope>
</reference>
<reference evidence="2" key="2">
    <citation type="submission" date="2023-11" db="UniProtKB">
        <authorList>
            <consortium name="WormBaseParasite"/>
        </authorList>
    </citation>
    <scope>IDENTIFICATION</scope>
</reference>
<evidence type="ECO:0000313" key="1">
    <source>
        <dbReference type="Proteomes" id="UP000050792"/>
    </source>
</evidence>